<keyword evidence="1" id="KW-0175">Coiled coil</keyword>
<comment type="caution">
    <text evidence="2">The sequence shown here is derived from an EMBL/GenBank/DDBJ whole genome shotgun (WGS) entry which is preliminary data.</text>
</comment>
<keyword evidence="3" id="KW-1185">Reference proteome</keyword>
<dbReference type="AlphaFoldDB" id="A0A9P5NJD4"/>
<evidence type="ECO:0008006" key="4">
    <source>
        <dbReference type="Google" id="ProtNLM"/>
    </source>
</evidence>
<protein>
    <recommendedName>
        <fullName evidence="4">F-box domain-containing protein</fullName>
    </recommendedName>
</protein>
<dbReference type="EMBL" id="JADNYJ010000070">
    <property type="protein sequence ID" value="KAF8891936.1"/>
    <property type="molecule type" value="Genomic_DNA"/>
</dbReference>
<sequence>MRSHFAQLLTNNDPPTDVVLAEVNELISGPKAQIEAKAAEILRLKKKLEELQKERDGIQQSMEKYNTILSPIRRIPPDILEHIFYLCFPTNHNPVMSVTEAPLILIRICRLWRSTALSSHGLWAKLHVALPPYPLFDDDRYFPYHGAAMRSEDELETDKRRYAEVVEARRQLMDLWLSRSGTHPLSLSLTYMGTVSQDLLEEFQTQGHLPKLFRTFLSFSQRFDDLELDLPFTLCHLLLSSISVENVSALRQLRISLCDRIPFISSSAPPSPRTETVKRTIPLFRASGLTRLSIRGDGIAQSAFDSSKIPSTWANLTRISLDFGISSTDAFHVFRLCQQLEQCNLAIADCQDVYIDPTEILSLPLLKFLCIRINGTDLMSVLYKRIDAPALDWFEYQTGGAPYYNPPRAYGYPYCSPGGYQSSNSNIPTSPVLSLLEKSRRIRTLALDPRNFSPKDTLFSFRFASQLTHVVIGQRPLSFWSWSSSPPVYSISISW</sequence>
<evidence type="ECO:0000313" key="3">
    <source>
        <dbReference type="Proteomes" id="UP000724874"/>
    </source>
</evidence>
<accession>A0A9P5NJD4</accession>
<gene>
    <name evidence="2" type="ORF">CPB84DRAFT_1368311</name>
</gene>
<evidence type="ECO:0000313" key="2">
    <source>
        <dbReference type="EMBL" id="KAF8891936.1"/>
    </source>
</evidence>
<name>A0A9P5NJD4_GYMJU</name>
<organism evidence="2 3">
    <name type="scientific">Gymnopilus junonius</name>
    <name type="common">Spectacular rustgill mushroom</name>
    <name type="synonym">Gymnopilus spectabilis subsp. junonius</name>
    <dbReference type="NCBI Taxonomy" id="109634"/>
    <lineage>
        <taxon>Eukaryota</taxon>
        <taxon>Fungi</taxon>
        <taxon>Dikarya</taxon>
        <taxon>Basidiomycota</taxon>
        <taxon>Agaricomycotina</taxon>
        <taxon>Agaricomycetes</taxon>
        <taxon>Agaricomycetidae</taxon>
        <taxon>Agaricales</taxon>
        <taxon>Agaricineae</taxon>
        <taxon>Hymenogastraceae</taxon>
        <taxon>Gymnopilus</taxon>
    </lineage>
</organism>
<feature type="coiled-coil region" evidence="1">
    <location>
        <begin position="31"/>
        <end position="68"/>
    </location>
</feature>
<dbReference type="Proteomes" id="UP000724874">
    <property type="component" value="Unassembled WGS sequence"/>
</dbReference>
<proteinExistence type="predicted"/>
<evidence type="ECO:0000256" key="1">
    <source>
        <dbReference type="SAM" id="Coils"/>
    </source>
</evidence>
<reference evidence="2" key="1">
    <citation type="submission" date="2020-11" db="EMBL/GenBank/DDBJ databases">
        <authorList>
            <consortium name="DOE Joint Genome Institute"/>
            <person name="Ahrendt S."/>
            <person name="Riley R."/>
            <person name="Andreopoulos W."/>
            <person name="LaButti K."/>
            <person name="Pangilinan J."/>
            <person name="Ruiz-duenas F.J."/>
            <person name="Barrasa J.M."/>
            <person name="Sanchez-Garcia M."/>
            <person name="Camarero S."/>
            <person name="Miyauchi S."/>
            <person name="Serrano A."/>
            <person name="Linde D."/>
            <person name="Babiker R."/>
            <person name="Drula E."/>
            <person name="Ayuso-Fernandez I."/>
            <person name="Pacheco R."/>
            <person name="Padilla G."/>
            <person name="Ferreira P."/>
            <person name="Barriuso J."/>
            <person name="Kellner H."/>
            <person name="Castanera R."/>
            <person name="Alfaro M."/>
            <person name="Ramirez L."/>
            <person name="Pisabarro A.G."/>
            <person name="Kuo A."/>
            <person name="Tritt A."/>
            <person name="Lipzen A."/>
            <person name="He G."/>
            <person name="Yan M."/>
            <person name="Ng V."/>
            <person name="Cullen D."/>
            <person name="Martin F."/>
            <person name="Rosso M.-N."/>
            <person name="Henrissat B."/>
            <person name="Hibbett D."/>
            <person name="Martinez A.T."/>
            <person name="Grigoriev I.V."/>
        </authorList>
    </citation>
    <scope>NUCLEOTIDE SEQUENCE</scope>
    <source>
        <strain evidence="2">AH 44721</strain>
    </source>
</reference>
<dbReference type="OrthoDB" id="3365698at2759"/>